<gene>
    <name evidence="2" type="ORF">MUY34_05770</name>
</gene>
<proteinExistence type="predicted"/>
<dbReference type="InterPro" id="IPR050834">
    <property type="entry name" value="Glycosyltransf_2"/>
</dbReference>
<dbReference type="Gene3D" id="3.90.550.10">
    <property type="entry name" value="Spore Coat Polysaccharide Biosynthesis Protein SpsA, Chain A"/>
    <property type="match status" value="1"/>
</dbReference>
<dbReference type="InterPro" id="IPR029044">
    <property type="entry name" value="Nucleotide-diphossugar_trans"/>
</dbReference>
<dbReference type="CDD" id="cd00761">
    <property type="entry name" value="Glyco_tranf_GTA_type"/>
    <property type="match status" value="1"/>
</dbReference>
<dbReference type="Proteomes" id="UP001203687">
    <property type="component" value="Unassembled WGS sequence"/>
</dbReference>
<dbReference type="EMBL" id="JALPQF010000004">
    <property type="protein sequence ID" value="MCK8480121.1"/>
    <property type="molecule type" value="Genomic_DNA"/>
</dbReference>
<evidence type="ECO:0000313" key="2">
    <source>
        <dbReference type="EMBL" id="MCK8480121.1"/>
    </source>
</evidence>
<dbReference type="RefSeq" id="WP_248412309.1">
    <property type="nucleotide sequence ID" value="NZ_JALPQF010000004.1"/>
</dbReference>
<comment type="caution">
    <text evidence="2">The sequence shown here is derived from an EMBL/GenBank/DDBJ whole genome shotgun (WGS) entry which is preliminary data.</text>
</comment>
<dbReference type="SUPFAM" id="SSF53448">
    <property type="entry name" value="Nucleotide-diphospho-sugar transferases"/>
    <property type="match status" value="1"/>
</dbReference>
<evidence type="ECO:0000259" key="1">
    <source>
        <dbReference type="Pfam" id="PF00535"/>
    </source>
</evidence>
<organism evidence="2 3">
    <name type="scientific">Psychroserpens algicola</name>
    <dbReference type="NCBI Taxonomy" id="1719034"/>
    <lineage>
        <taxon>Bacteria</taxon>
        <taxon>Pseudomonadati</taxon>
        <taxon>Bacteroidota</taxon>
        <taxon>Flavobacteriia</taxon>
        <taxon>Flavobacteriales</taxon>
        <taxon>Flavobacteriaceae</taxon>
        <taxon>Psychroserpens</taxon>
    </lineage>
</organism>
<evidence type="ECO:0000313" key="3">
    <source>
        <dbReference type="Proteomes" id="UP001203687"/>
    </source>
</evidence>
<dbReference type="Pfam" id="PF00535">
    <property type="entry name" value="Glycos_transf_2"/>
    <property type="match status" value="1"/>
</dbReference>
<keyword evidence="3" id="KW-1185">Reference proteome</keyword>
<dbReference type="PANTHER" id="PTHR43685">
    <property type="entry name" value="GLYCOSYLTRANSFERASE"/>
    <property type="match status" value="1"/>
</dbReference>
<name>A0ABT0H6W5_9FLAO</name>
<feature type="domain" description="Glycosyltransferase 2-like" evidence="1">
    <location>
        <begin position="6"/>
        <end position="166"/>
    </location>
</feature>
<sequence length="313" mass="35966">MNSFFSVIISVYNKEQYIRDTLQSVLNQTCKDFEIIIVNDGSTDNSLSVLNQFDDARITIINQDNQGASQARNNGISRATGKFIALIDGDDLWDKTFLENIKTLIANHPEYSVFTTAIAHKYGDKISPVPYSFKATANVSILDYFKASERHTILSGSSTVFKKDILDVTGNFDTDIKSGQDTDLWIRIGLHYPIVFLNTVLVYYVQNQNSLSNTTTDLSNKSRFDNYKFEEKENVHLKKFLDNNRFSLALLAKLNKNKKAYKYYKSEMSKKNLSLKRRFLLIAPTWLTKQFLKLRKVKNTKTYYPILDDTKSS</sequence>
<accession>A0ABT0H6W5</accession>
<dbReference type="InterPro" id="IPR001173">
    <property type="entry name" value="Glyco_trans_2-like"/>
</dbReference>
<reference evidence="2" key="1">
    <citation type="submission" date="2022-04" db="EMBL/GenBank/DDBJ databases">
        <authorList>
            <person name="Ren T."/>
        </authorList>
    </citation>
    <scope>NUCLEOTIDE SEQUENCE</scope>
    <source>
        <strain evidence="2">F63249</strain>
    </source>
</reference>
<dbReference type="PANTHER" id="PTHR43685:SF2">
    <property type="entry name" value="GLYCOSYLTRANSFERASE 2-LIKE DOMAIN-CONTAINING PROTEIN"/>
    <property type="match status" value="1"/>
</dbReference>
<protein>
    <submittedName>
        <fullName evidence="2">Glycosyltransferase family 2 protein</fullName>
    </submittedName>
</protein>